<dbReference type="AlphaFoldDB" id="A0A4Y2QQW0"/>
<feature type="coiled-coil region" evidence="1">
    <location>
        <begin position="97"/>
        <end position="124"/>
    </location>
</feature>
<feature type="domain" description="XLR/SYCP3/FAM9" evidence="2">
    <location>
        <begin position="2"/>
        <end position="117"/>
    </location>
</feature>
<name>A0A4Y2QQW0_ARAVE</name>
<keyword evidence="5" id="KW-1185">Reference proteome</keyword>
<evidence type="ECO:0000256" key="1">
    <source>
        <dbReference type="SAM" id="Coils"/>
    </source>
</evidence>
<dbReference type="EMBL" id="BGPR01014747">
    <property type="protein sequence ID" value="GBN66527.1"/>
    <property type="molecule type" value="Genomic_DNA"/>
</dbReference>
<accession>A0A4Y2QQW0</accession>
<feature type="coiled-coil region" evidence="1">
    <location>
        <begin position="36"/>
        <end position="69"/>
    </location>
</feature>
<evidence type="ECO:0000259" key="2">
    <source>
        <dbReference type="Pfam" id="PF04803"/>
    </source>
</evidence>
<organism evidence="3 5">
    <name type="scientific">Araneus ventricosus</name>
    <name type="common">Orbweaver spider</name>
    <name type="synonym">Epeira ventricosa</name>
    <dbReference type="NCBI Taxonomy" id="182803"/>
    <lineage>
        <taxon>Eukaryota</taxon>
        <taxon>Metazoa</taxon>
        <taxon>Ecdysozoa</taxon>
        <taxon>Arthropoda</taxon>
        <taxon>Chelicerata</taxon>
        <taxon>Arachnida</taxon>
        <taxon>Araneae</taxon>
        <taxon>Araneomorphae</taxon>
        <taxon>Entelegynae</taxon>
        <taxon>Araneoidea</taxon>
        <taxon>Araneidae</taxon>
        <taxon>Araneus</taxon>
    </lineage>
</organism>
<proteinExistence type="predicted"/>
<dbReference type="Proteomes" id="UP000499080">
    <property type="component" value="Unassembled WGS sequence"/>
</dbReference>
<dbReference type="InterPro" id="IPR006888">
    <property type="entry name" value="XLR/SYCP3/FAM9_dom"/>
</dbReference>
<gene>
    <name evidence="4" type="ORF">AVEN_184948_1</name>
    <name evidence="3" type="ORF">AVEN_40863_1</name>
</gene>
<dbReference type="Pfam" id="PF04803">
    <property type="entry name" value="Cor1"/>
    <property type="match status" value="1"/>
</dbReference>
<reference evidence="3 5" key="1">
    <citation type="journal article" date="2019" name="Sci. Rep.">
        <title>Orb-weaving spider Araneus ventricosus genome elucidates the spidroin gene catalogue.</title>
        <authorList>
            <person name="Kono N."/>
            <person name="Nakamura H."/>
            <person name="Ohtoshi R."/>
            <person name="Moran D.A.P."/>
            <person name="Shinohara A."/>
            <person name="Yoshida Y."/>
            <person name="Fujiwara M."/>
            <person name="Mori M."/>
            <person name="Tomita M."/>
            <person name="Arakawa K."/>
        </authorList>
    </citation>
    <scope>NUCLEOTIDE SEQUENCE [LARGE SCALE GENOMIC DNA]</scope>
</reference>
<dbReference type="OrthoDB" id="6433605at2759"/>
<evidence type="ECO:0000313" key="4">
    <source>
        <dbReference type="EMBL" id="GBN66527.1"/>
    </source>
</evidence>
<sequence>DSIQNTSDKVTEIFQAQMEGKEKAVEVFKSEFYTMAQQATDELKKMKQVEEKIENLLKLKEKGKEKERKAYFLQLQEFKKLNEEFSKGMHDLELNQSKQCAEVLDELRRDISQLQKKILVETQQKEMGNIRKHLKQSLF</sequence>
<evidence type="ECO:0000313" key="3">
    <source>
        <dbReference type="EMBL" id="GBN65737.1"/>
    </source>
</evidence>
<feature type="non-terminal residue" evidence="3">
    <location>
        <position position="1"/>
    </location>
</feature>
<comment type="caution">
    <text evidence="3">The sequence shown here is derived from an EMBL/GenBank/DDBJ whole genome shotgun (WGS) entry which is preliminary data.</text>
</comment>
<evidence type="ECO:0000313" key="5">
    <source>
        <dbReference type="Proteomes" id="UP000499080"/>
    </source>
</evidence>
<keyword evidence="1" id="KW-0175">Coiled coil</keyword>
<protein>
    <recommendedName>
        <fullName evidence="2">XLR/SYCP3/FAM9 domain-containing protein</fullName>
    </recommendedName>
</protein>
<dbReference type="EMBL" id="BGPR01014557">
    <property type="protein sequence ID" value="GBN65737.1"/>
    <property type="molecule type" value="Genomic_DNA"/>
</dbReference>